<evidence type="ECO:0000313" key="3">
    <source>
        <dbReference type="Proteomes" id="UP001054945"/>
    </source>
</evidence>
<evidence type="ECO:0000313" key="2">
    <source>
        <dbReference type="EMBL" id="GIY51893.1"/>
    </source>
</evidence>
<accession>A0AAV4U268</accession>
<sequence length="71" mass="7859">MRRVTIFNICQWSVARSRRVGGARCFYSVTCRRIGGLSGAQARSWLHKVHRPGSKPPSGALSHSPAHSRNT</sequence>
<organism evidence="2 3">
    <name type="scientific">Caerostris extrusa</name>
    <name type="common">Bark spider</name>
    <name type="synonym">Caerostris bankana</name>
    <dbReference type="NCBI Taxonomy" id="172846"/>
    <lineage>
        <taxon>Eukaryota</taxon>
        <taxon>Metazoa</taxon>
        <taxon>Ecdysozoa</taxon>
        <taxon>Arthropoda</taxon>
        <taxon>Chelicerata</taxon>
        <taxon>Arachnida</taxon>
        <taxon>Araneae</taxon>
        <taxon>Araneomorphae</taxon>
        <taxon>Entelegynae</taxon>
        <taxon>Araneoidea</taxon>
        <taxon>Araneidae</taxon>
        <taxon>Caerostris</taxon>
    </lineage>
</organism>
<keyword evidence="3" id="KW-1185">Reference proteome</keyword>
<feature type="region of interest" description="Disordered" evidence="1">
    <location>
        <begin position="48"/>
        <end position="71"/>
    </location>
</feature>
<dbReference type="EMBL" id="BPLR01012174">
    <property type="protein sequence ID" value="GIY51893.1"/>
    <property type="molecule type" value="Genomic_DNA"/>
</dbReference>
<gene>
    <name evidence="2" type="ORF">CEXT_136381</name>
</gene>
<dbReference type="Proteomes" id="UP001054945">
    <property type="component" value="Unassembled WGS sequence"/>
</dbReference>
<evidence type="ECO:0008006" key="4">
    <source>
        <dbReference type="Google" id="ProtNLM"/>
    </source>
</evidence>
<evidence type="ECO:0000256" key="1">
    <source>
        <dbReference type="SAM" id="MobiDB-lite"/>
    </source>
</evidence>
<protein>
    <recommendedName>
        <fullName evidence="4">Secreted protein</fullName>
    </recommendedName>
</protein>
<reference evidence="2 3" key="1">
    <citation type="submission" date="2021-06" db="EMBL/GenBank/DDBJ databases">
        <title>Caerostris extrusa draft genome.</title>
        <authorList>
            <person name="Kono N."/>
            <person name="Arakawa K."/>
        </authorList>
    </citation>
    <scope>NUCLEOTIDE SEQUENCE [LARGE SCALE GENOMIC DNA]</scope>
</reference>
<proteinExistence type="predicted"/>
<name>A0AAV4U268_CAEEX</name>
<comment type="caution">
    <text evidence="2">The sequence shown here is derived from an EMBL/GenBank/DDBJ whole genome shotgun (WGS) entry which is preliminary data.</text>
</comment>
<dbReference type="AlphaFoldDB" id="A0AAV4U268"/>